<gene>
    <name evidence="1" type="ORF">MJO28_001022</name>
</gene>
<keyword evidence="2" id="KW-1185">Reference proteome</keyword>
<dbReference type="Proteomes" id="UP001060170">
    <property type="component" value="Chromosome 1"/>
</dbReference>
<protein>
    <submittedName>
        <fullName evidence="1">Uncharacterized protein</fullName>
    </submittedName>
</protein>
<reference evidence="1 2" key="3">
    <citation type="journal article" date="2022" name="Microbiol. Spectr.">
        <title>Folding features and dynamics of 3D genome architecture in plant fungal pathogens.</title>
        <authorList>
            <person name="Xia C."/>
        </authorList>
    </citation>
    <scope>NUCLEOTIDE SEQUENCE [LARGE SCALE GENOMIC DNA]</scope>
    <source>
        <strain evidence="1 2">93-210</strain>
    </source>
</reference>
<dbReference type="EMBL" id="CM045865">
    <property type="protein sequence ID" value="KAI7962928.1"/>
    <property type="molecule type" value="Genomic_DNA"/>
</dbReference>
<accession>A0ACC0F171</accession>
<proteinExistence type="predicted"/>
<sequence>MEALFFNSHSARAEEVDAVQIVTENIYRQAMMSSSSPTNTPQDDEKKRYKSLPALLWESCLVSTSTLDWADQATAPMGRPPKQGIRSHKGEKNLDKKMSRKESRRGHDLSFRVTISSLLTAMWSTDLERIAD</sequence>
<organism evidence="1 2">
    <name type="scientific">Puccinia striiformis f. sp. tritici</name>
    <dbReference type="NCBI Taxonomy" id="168172"/>
    <lineage>
        <taxon>Eukaryota</taxon>
        <taxon>Fungi</taxon>
        <taxon>Dikarya</taxon>
        <taxon>Basidiomycota</taxon>
        <taxon>Pucciniomycotina</taxon>
        <taxon>Pucciniomycetes</taxon>
        <taxon>Pucciniales</taxon>
        <taxon>Pucciniaceae</taxon>
        <taxon>Puccinia</taxon>
    </lineage>
</organism>
<evidence type="ECO:0000313" key="2">
    <source>
        <dbReference type="Proteomes" id="UP001060170"/>
    </source>
</evidence>
<reference evidence="2" key="1">
    <citation type="journal article" date="2018" name="BMC Genomics">
        <title>Genomic insights into host adaptation between the wheat stripe rust pathogen (Puccinia striiformis f. sp. tritici) and the barley stripe rust pathogen (Puccinia striiformis f. sp. hordei).</title>
        <authorList>
            <person name="Xia C."/>
            <person name="Wang M."/>
            <person name="Yin C."/>
            <person name="Cornejo O.E."/>
            <person name="Hulbert S.H."/>
            <person name="Chen X."/>
        </authorList>
    </citation>
    <scope>NUCLEOTIDE SEQUENCE [LARGE SCALE GENOMIC DNA]</scope>
    <source>
        <strain evidence="2">93-210</strain>
    </source>
</reference>
<name>A0ACC0F171_9BASI</name>
<evidence type="ECO:0000313" key="1">
    <source>
        <dbReference type="EMBL" id="KAI7962928.1"/>
    </source>
</evidence>
<comment type="caution">
    <text evidence="1">The sequence shown here is derived from an EMBL/GenBank/DDBJ whole genome shotgun (WGS) entry which is preliminary data.</text>
</comment>
<reference evidence="2" key="2">
    <citation type="journal article" date="2018" name="Mol. Plant Microbe Interact.">
        <title>Genome sequence resources for the wheat stripe rust pathogen (Puccinia striiformis f. sp. tritici) and the barley stripe rust pathogen (Puccinia striiformis f. sp. hordei).</title>
        <authorList>
            <person name="Xia C."/>
            <person name="Wang M."/>
            <person name="Yin C."/>
            <person name="Cornejo O.E."/>
            <person name="Hulbert S.H."/>
            <person name="Chen X."/>
        </authorList>
    </citation>
    <scope>NUCLEOTIDE SEQUENCE [LARGE SCALE GENOMIC DNA]</scope>
    <source>
        <strain evidence="2">93-210</strain>
    </source>
</reference>